<reference evidence="1 2" key="1">
    <citation type="submission" date="2024-04" db="EMBL/GenBank/DDBJ databases">
        <title>Screening of coral probiotics and analysis of their probiotic properties.</title>
        <authorList>
            <person name="Wang S."/>
        </authorList>
    </citation>
    <scope>NUCLEOTIDE SEQUENCE [LARGE SCALE GENOMIC DNA]</scope>
    <source>
        <strain evidence="1 2">GXU-Z9</strain>
    </source>
</reference>
<evidence type="ECO:0008006" key="3">
    <source>
        <dbReference type="Google" id="ProtNLM"/>
    </source>
</evidence>
<name>A0ABZ2ZGE1_9BACI</name>
<protein>
    <recommendedName>
        <fullName evidence="3">YozE SAM-like domain-containing protein</fullName>
    </recommendedName>
</protein>
<gene>
    <name evidence="1" type="ORF">AADC60_24680</name>
</gene>
<keyword evidence="2" id="KW-1185">Reference proteome</keyword>
<accession>A0ABZ2ZGE1</accession>
<evidence type="ECO:0000313" key="1">
    <source>
        <dbReference type="EMBL" id="WZP07212.1"/>
    </source>
</evidence>
<organism evidence="1 2">
    <name type="scientific">Cytobacillus pseudoceanisediminis</name>
    <dbReference type="NCBI Taxonomy" id="3051614"/>
    <lineage>
        <taxon>Bacteria</taxon>
        <taxon>Bacillati</taxon>
        <taxon>Bacillota</taxon>
        <taxon>Bacilli</taxon>
        <taxon>Bacillales</taxon>
        <taxon>Bacillaceae</taxon>
        <taxon>Cytobacillus</taxon>
    </lineage>
</organism>
<sequence>MAYFDSKDRTVFSPQSEKLEPFYKILEQYHQAIGGSNLFDDLVETYEYLDFVLKEKKEEFNNEPTAKN</sequence>
<dbReference type="EMBL" id="CP151651">
    <property type="protein sequence ID" value="WZP07212.1"/>
    <property type="molecule type" value="Genomic_DNA"/>
</dbReference>
<proteinExistence type="predicted"/>
<dbReference type="Proteomes" id="UP001472074">
    <property type="component" value="Chromosome"/>
</dbReference>
<evidence type="ECO:0000313" key="2">
    <source>
        <dbReference type="Proteomes" id="UP001472074"/>
    </source>
</evidence>
<dbReference type="RefSeq" id="WP_342025762.1">
    <property type="nucleotide sequence ID" value="NZ_CP151651.1"/>
</dbReference>